<keyword evidence="2" id="KW-1133">Transmembrane helix</keyword>
<keyword evidence="2" id="KW-0812">Transmembrane</keyword>
<keyword evidence="2" id="KW-0472">Membrane</keyword>
<organism evidence="3 4">
    <name type="scientific">Callosobruchus maculatus</name>
    <name type="common">Southern cowpea weevil</name>
    <name type="synonym">Pulse bruchid</name>
    <dbReference type="NCBI Taxonomy" id="64391"/>
    <lineage>
        <taxon>Eukaryota</taxon>
        <taxon>Metazoa</taxon>
        <taxon>Ecdysozoa</taxon>
        <taxon>Arthropoda</taxon>
        <taxon>Hexapoda</taxon>
        <taxon>Insecta</taxon>
        <taxon>Pterygota</taxon>
        <taxon>Neoptera</taxon>
        <taxon>Endopterygota</taxon>
        <taxon>Coleoptera</taxon>
        <taxon>Polyphaga</taxon>
        <taxon>Cucujiformia</taxon>
        <taxon>Chrysomeloidea</taxon>
        <taxon>Chrysomelidae</taxon>
        <taxon>Bruchinae</taxon>
        <taxon>Bruchini</taxon>
        <taxon>Callosobruchus</taxon>
    </lineage>
</organism>
<dbReference type="AlphaFoldDB" id="A0A653C294"/>
<evidence type="ECO:0000256" key="2">
    <source>
        <dbReference type="SAM" id="Phobius"/>
    </source>
</evidence>
<accession>A0A653C294</accession>
<keyword evidence="4" id="KW-1185">Reference proteome</keyword>
<name>A0A653C294_CALMS</name>
<evidence type="ECO:0000313" key="4">
    <source>
        <dbReference type="Proteomes" id="UP000410492"/>
    </source>
</evidence>
<feature type="region of interest" description="Disordered" evidence="1">
    <location>
        <begin position="57"/>
        <end position="78"/>
    </location>
</feature>
<reference evidence="3 4" key="1">
    <citation type="submission" date="2019-01" db="EMBL/GenBank/DDBJ databases">
        <authorList>
            <person name="Sayadi A."/>
        </authorList>
    </citation>
    <scope>NUCLEOTIDE SEQUENCE [LARGE SCALE GENOMIC DNA]</scope>
</reference>
<dbReference type="Proteomes" id="UP000410492">
    <property type="component" value="Unassembled WGS sequence"/>
</dbReference>
<evidence type="ECO:0000256" key="1">
    <source>
        <dbReference type="SAM" id="MobiDB-lite"/>
    </source>
</evidence>
<proteinExistence type="predicted"/>
<feature type="transmembrane region" description="Helical" evidence="2">
    <location>
        <begin position="91"/>
        <end position="112"/>
    </location>
</feature>
<evidence type="ECO:0000313" key="3">
    <source>
        <dbReference type="EMBL" id="VEN41633.1"/>
    </source>
</evidence>
<evidence type="ECO:0008006" key="5">
    <source>
        <dbReference type="Google" id="ProtNLM"/>
    </source>
</evidence>
<feature type="non-terminal residue" evidence="3">
    <location>
        <position position="138"/>
    </location>
</feature>
<dbReference type="EMBL" id="CAACVG010006779">
    <property type="protein sequence ID" value="VEN41633.1"/>
    <property type="molecule type" value="Genomic_DNA"/>
</dbReference>
<feature type="non-terminal residue" evidence="3">
    <location>
        <position position="1"/>
    </location>
</feature>
<gene>
    <name evidence="3" type="ORF">CALMAC_LOCUS5387</name>
</gene>
<protein>
    <recommendedName>
        <fullName evidence="5">DDE Tnp4 domain-containing protein</fullName>
    </recommendedName>
</protein>
<sequence>VPQTEGEWKRIQNEYHLRWNFANCCGALDRKHIVIRNAPHSGSEYFSYKGSSTEFRKKKTRPDRLSGGSPGRFHRGHHLLDPKDKTRIKKIYQMITILWLIVILASGGRSTVELKYPKFHSMNDNPGLLPLKLGNAQN</sequence>
<dbReference type="OrthoDB" id="2668416at2759"/>